<gene>
    <name evidence="2" type="ORF">IPN75_16830</name>
</gene>
<organism evidence="2 3">
    <name type="scientific">Candidatus Dechloromonas phosphorivorans</name>
    <dbReference type="NCBI Taxonomy" id="2899244"/>
    <lineage>
        <taxon>Bacteria</taxon>
        <taxon>Pseudomonadati</taxon>
        <taxon>Pseudomonadota</taxon>
        <taxon>Betaproteobacteria</taxon>
        <taxon>Rhodocyclales</taxon>
        <taxon>Azonexaceae</taxon>
        <taxon>Dechloromonas</taxon>
    </lineage>
</organism>
<dbReference type="SUPFAM" id="SSF47090">
    <property type="entry name" value="PGBD-like"/>
    <property type="match status" value="1"/>
</dbReference>
<dbReference type="InterPro" id="IPR002477">
    <property type="entry name" value="Peptidoglycan-bd-like"/>
</dbReference>
<reference evidence="2" key="1">
    <citation type="submission" date="2020-10" db="EMBL/GenBank/DDBJ databases">
        <title>Connecting structure to function with the recovery of over 1000 high-quality activated sludge metagenome-assembled genomes encoding full-length rRNA genes using long-read sequencing.</title>
        <authorList>
            <person name="Singleton C.M."/>
            <person name="Petriglieri F."/>
            <person name="Kristensen J.M."/>
            <person name="Kirkegaard R.H."/>
            <person name="Michaelsen T.Y."/>
            <person name="Andersen M.H."/>
            <person name="Karst S.M."/>
            <person name="Dueholm M.S."/>
            <person name="Nielsen P.H."/>
            <person name="Albertsen M."/>
        </authorList>
    </citation>
    <scope>NUCLEOTIDE SEQUENCE</scope>
    <source>
        <strain evidence="2">OdNE_18-Q3-R46-58_BAT3C.305</strain>
    </source>
</reference>
<evidence type="ECO:0000313" key="3">
    <source>
        <dbReference type="Proteomes" id="UP000808146"/>
    </source>
</evidence>
<evidence type="ECO:0000313" key="2">
    <source>
        <dbReference type="EMBL" id="MBK8891925.1"/>
    </source>
</evidence>
<proteinExistence type="predicted"/>
<evidence type="ECO:0000259" key="1">
    <source>
        <dbReference type="Pfam" id="PF01471"/>
    </source>
</evidence>
<dbReference type="Proteomes" id="UP000808146">
    <property type="component" value="Unassembled WGS sequence"/>
</dbReference>
<comment type="caution">
    <text evidence="2">The sequence shown here is derived from an EMBL/GenBank/DDBJ whole genome shotgun (WGS) entry which is preliminary data.</text>
</comment>
<feature type="domain" description="Peptidoglycan binding-like" evidence="1">
    <location>
        <begin position="29"/>
        <end position="84"/>
    </location>
</feature>
<name>A0A9D7LQ45_9RHOO</name>
<dbReference type="Pfam" id="PF01471">
    <property type="entry name" value="PG_binding_1"/>
    <property type="match status" value="1"/>
</dbReference>
<protein>
    <submittedName>
        <fullName evidence="2">Peptidoglycan-binding protein</fullName>
    </submittedName>
</protein>
<sequence length="87" mass="9079">MHFEVAEDTIRSWFSGEPHAAQILSLGDRGPDVLAVQTKLNALGFTLILDGAFGRGTMAQVMAFQRAKGLPVDGVVGPTTAAVLGLA</sequence>
<dbReference type="AlphaFoldDB" id="A0A9D7LQ45"/>
<dbReference type="EMBL" id="JADKBR010000020">
    <property type="protein sequence ID" value="MBK8891925.1"/>
    <property type="molecule type" value="Genomic_DNA"/>
</dbReference>
<dbReference type="InterPro" id="IPR036366">
    <property type="entry name" value="PGBDSf"/>
</dbReference>
<dbReference type="InterPro" id="IPR036365">
    <property type="entry name" value="PGBD-like_sf"/>
</dbReference>
<accession>A0A9D7LQ45</accession>
<dbReference type="Gene3D" id="1.10.101.10">
    <property type="entry name" value="PGBD-like superfamily/PGBD"/>
    <property type="match status" value="1"/>
</dbReference>